<dbReference type="InterPro" id="IPR036291">
    <property type="entry name" value="NAD(P)-bd_dom_sf"/>
</dbReference>
<reference evidence="2" key="1">
    <citation type="submission" date="2016-06" db="EMBL/GenBank/DDBJ databases">
        <authorList>
            <person name="Varghese N."/>
            <person name="Submissions Spin"/>
        </authorList>
    </citation>
    <scope>NUCLEOTIDE SEQUENCE [LARGE SCALE GENOMIC DNA]</scope>
    <source>
        <strain evidence="2">DSM 43168</strain>
    </source>
</reference>
<evidence type="ECO:0000313" key="2">
    <source>
        <dbReference type="Proteomes" id="UP000183585"/>
    </source>
</evidence>
<organism evidence="1 2">
    <name type="scientific">Micromonospora carbonacea</name>
    <dbReference type="NCBI Taxonomy" id="47853"/>
    <lineage>
        <taxon>Bacteria</taxon>
        <taxon>Bacillati</taxon>
        <taxon>Actinomycetota</taxon>
        <taxon>Actinomycetes</taxon>
        <taxon>Micromonosporales</taxon>
        <taxon>Micromonosporaceae</taxon>
        <taxon>Micromonospora</taxon>
    </lineage>
</organism>
<dbReference type="EMBL" id="FMCT01000010">
    <property type="protein sequence ID" value="SCF38299.1"/>
    <property type="molecule type" value="Genomic_DNA"/>
</dbReference>
<evidence type="ECO:0000313" key="1">
    <source>
        <dbReference type="EMBL" id="SCF38299.1"/>
    </source>
</evidence>
<gene>
    <name evidence="1" type="ORF">GA0070563_110204</name>
</gene>
<dbReference type="Gene3D" id="3.40.50.720">
    <property type="entry name" value="NAD(P)-binding Rossmann-like Domain"/>
    <property type="match status" value="1"/>
</dbReference>
<dbReference type="AlphaFoldDB" id="A0A1C4ZZG7"/>
<dbReference type="PANTHER" id="PTHR43431:SF7">
    <property type="entry name" value="OXIDOREDUCTASE, SHORT CHAIN DEHYDROGENASE_REDUCTASE FAMILY (AFU_ORTHOLOGUE AFUA_5G14000)"/>
    <property type="match status" value="1"/>
</dbReference>
<accession>A0A1C4ZZG7</accession>
<sequence length="226" mass="23538">MPTIAIVGAGSGLGQSIAKTFGGNGFSVALVSRTQSKLDALAAELGQAGVDAAGFAADVMDRASLVDAFARIKQRFGTVDVLEYSPAPHTPVPGITMAGPLDVTVENIQPQLDYYLYGGITAAQQVLPDMLERGSGTLLFTTGGASVNPAQASPEFANIAIAGAALRSWVLKLHQVTEGTGVYAAHVPLSVWIGAGGPETQPGTIARHYWDLYAKREGAEHHYTAF</sequence>
<dbReference type="Proteomes" id="UP000183585">
    <property type="component" value="Unassembled WGS sequence"/>
</dbReference>
<dbReference type="Pfam" id="PF00106">
    <property type="entry name" value="adh_short"/>
    <property type="match status" value="1"/>
</dbReference>
<keyword evidence="2" id="KW-1185">Reference proteome</keyword>
<dbReference type="SUPFAM" id="SSF51735">
    <property type="entry name" value="NAD(P)-binding Rossmann-fold domains"/>
    <property type="match status" value="1"/>
</dbReference>
<dbReference type="RefSeq" id="WP_074476429.1">
    <property type="nucleotide sequence ID" value="NZ_FMCT01000010.1"/>
</dbReference>
<name>A0A1C4ZZG7_9ACTN</name>
<protein>
    <submittedName>
        <fullName evidence="1">Short chain dehydrogenase</fullName>
    </submittedName>
</protein>
<dbReference type="PANTHER" id="PTHR43431">
    <property type="entry name" value="OXIDOREDUCTASE, SHORT CHAIN DEHYDROGENASE/REDUCTASE FAMILY (AFU_ORTHOLOGUE AFUA_5G14000)"/>
    <property type="match status" value="1"/>
</dbReference>
<proteinExistence type="predicted"/>
<dbReference type="InterPro" id="IPR002347">
    <property type="entry name" value="SDR_fam"/>
</dbReference>